<feature type="transmembrane region" description="Helical" evidence="7">
    <location>
        <begin position="194"/>
        <end position="225"/>
    </location>
</feature>
<proteinExistence type="inferred from homology"/>
<accession>A0A143YD39</accession>
<feature type="transmembrane region" description="Helical" evidence="7">
    <location>
        <begin position="396"/>
        <end position="411"/>
    </location>
</feature>
<dbReference type="Proteomes" id="UP000199280">
    <property type="component" value="Unassembled WGS sequence"/>
</dbReference>
<dbReference type="Pfam" id="PF02417">
    <property type="entry name" value="Chromate_transp"/>
    <property type="match status" value="2"/>
</dbReference>
<evidence type="ECO:0000256" key="7">
    <source>
        <dbReference type="SAM" id="Phobius"/>
    </source>
</evidence>
<evidence type="ECO:0000256" key="4">
    <source>
        <dbReference type="ARBA" id="ARBA00022692"/>
    </source>
</evidence>
<evidence type="ECO:0000256" key="5">
    <source>
        <dbReference type="ARBA" id="ARBA00022989"/>
    </source>
</evidence>
<feature type="transmembrane region" description="Helical" evidence="7">
    <location>
        <begin position="315"/>
        <end position="333"/>
    </location>
</feature>
<evidence type="ECO:0000313" key="9">
    <source>
        <dbReference type="EMBL" id="SEI63029.1"/>
    </source>
</evidence>
<keyword evidence="5 7" id="KW-1133">Transmembrane helix</keyword>
<feature type="transmembrane region" description="Helical" evidence="7">
    <location>
        <begin position="345"/>
        <end position="364"/>
    </location>
</feature>
<evidence type="ECO:0000313" key="10">
    <source>
        <dbReference type="Proteomes" id="UP000076878"/>
    </source>
</evidence>
<feature type="transmembrane region" description="Helical" evidence="7">
    <location>
        <begin position="102"/>
        <end position="123"/>
    </location>
</feature>
<dbReference type="PIRSF" id="PIRSF004810">
    <property type="entry name" value="ChrA"/>
    <property type="match status" value="1"/>
</dbReference>
<keyword evidence="4 7" id="KW-0812">Transmembrane</keyword>
<reference evidence="9 11" key="2">
    <citation type="submission" date="2016-10" db="EMBL/GenBank/DDBJ databases">
        <authorList>
            <person name="Varghese N."/>
            <person name="Submissions S."/>
        </authorList>
    </citation>
    <scope>NUCLEOTIDE SEQUENCE [LARGE SCALE GENOMIC DNA]</scope>
    <source>
        <strain evidence="9 11">DSM 22150</strain>
    </source>
</reference>
<evidence type="ECO:0000313" key="8">
    <source>
        <dbReference type="EMBL" id="CZQ86956.1"/>
    </source>
</evidence>
<dbReference type="EMBL" id="FJNB01000003">
    <property type="protein sequence ID" value="CZQ86956.1"/>
    <property type="molecule type" value="Genomic_DNA"/>
</dbReference>
<evidence type="ECO:0000256" key="6">
    <source>
        <dbReference type="ARBA" id="ARBA00023136"/>
    </source>
</evidence>
<feature type="transmembrane region" description="Helical" evidence="7">
    <location>
        <begin position="130"/>
        <end position="153"/>
    </location>
</feature>
<name>A0A143YD39_9LACT</name>
<sequence>MSSCCYHFDDALALLRELGVPEVTKFKNRTAYTKKSASVSWRQKMIGGKSMSYSKEIYKEICLVFARLGLFAFGGPAAHIAMMEDELVTKRKWLTKADFMDLLGFTNLIPGPNSTELAIALGYKRRGKIGLFLAGICFILPAMTIVLLLAMFYKQYGEVPLIEAIFAGIKPVILAVIIQALFRLGQTTIQDVRSLLLFLAAWLLSLFGIGEITVLLLAGLAMLLMQQLSKWRTRHLAVEPMSLTLVFLTFLKIGSVLYGSGYVLLAFLQAEFIERYAALTSTQLLDAVAIGQFTPGPVFTTATFVGYLIQGVPGALLATVGIFLPSFLLILLLHPLFNKLRASKIFAGILDGITVASLALMASVSWQLGLATFVSWVSVILFGISLIALTRFKLNSSYLIIMGGCIGWLLTV</sequence>
<dbReference type="InterPro" id="IPR014047">
    <property type="entry name" value="Chr_Tranpt_l_chain"/>
</dbReference>
<evidence type="ECO:0000256" key="1">
    <source>
        <dbReference type="ARBA" id="ARBA00004651"/>
    </source>
</evidence>
<dbReference type="AlphaFoldDB" id="A0A143YD39"/>
<evidence type="ECO:0000256" key="2">
    <source>
        <dbReference type="ARBA" id="ARBA00005262"/>
    </source>
</evidence>
<keyword evidence="11" id="KW-1185">Reference proteome</keyword>
<dbReference type="GO" id="GO:0015109">
    <property type="term" value="F:chromate transmembrane transporter activity"/>
    <property type="evidence" value="ECO:0007669"/>
    <property type="project" value="InterPro"/>
</dbReference>
<protein>
    <submittedName>
        <fullName evidence="8">Chromate transporter</fullName>
    </submittedName>
</protein>
<dbReference type="InterPro" id="IPR003370">
    <property type="entry name" value="Chromate_transpt"/>
</dbReference>
<feature type="transmembrane region" description="Helical" evidence="7">
    <location>
        <begin position="370"/>
        <end position="389"/>
    </location>
</feature>
<reference evidence="8 10" key="1">
    <citation type="submission" date="2016-02" db="EMBL/GenBank/DDBJ databases">
        <authorList>
            <person name="Wen L."/>
            <person name="He K."/>
            <person name="Yang H."/>
        </authorList>
    </citation>
    <scope>NUCLEOTIDE SEQUENCE [LARGE SCALE GENOMIC DNA]</scope>
    <source>
        <strain evidence="8">Trichococcus_R210</strain>
    </source>
</reference>
<gene>
    <name evidence="9" type="ORF">SAMN05216375_10241</name>
    <name evidence="8" type="ORF">TR210_565</name>
</gene>
<evidence type="ECO:0000313" key="11">
    <source>
        <dbReference type="Proteomes" id="UP000199280"/>
    </source>
</evidence>
<feature type="transmembrane region" description="Helical" evidence="7">
    <location>
        <begin position="159"/>
        <end position="182"/>
    </location>
</feature>
<comment type="subcellular location">
    <subcellularLocation>
        <location evidence="1">Cell membrane</location>
        <topology evidence="1">Multi-pass membrane protein</topology>
    </subcellularLocation>
</comment>
<feature type="transmembrane region" description="Helical" evidence="7">
    <location>
        <begin position="61"/>
        <end position="82"/>
    </location>
</feature>
<dbReference type="PANTHER" id="PTHR33567">
    <property type="entry name" value="CHROMATE ION TRANSPORTER (EUROFUNG)"/>
    <property type="match status" value="1"/>
</dbReference>
<comment type="similarity">
    <text evidence="2">Belongs to the chromate ion transporter (CHR) (TC 2.A.51) family.</text>
</comment>
<dbReference type="Proteomes" id="UP000076878">
    <property type="component" value="Unassembled WGS sequence"/>
</dbReference>
<dbReference type="EMBL" id="FNYT01000002">
    <property type="protein sequence ID" value="SEI63029.1"/>
    <property type="molecule type" value="Genomic_DNA"/>
</dbReference>
<feature type="transmembrane region" description="Helical" evidence="7">
    <location>
        <begin position="288"/>
        <end position="309"/>
    </location>
</feature>
<dbReference type="GO" id="GO:0005886">
    <property type="term" value="C:plasma membrane"/>
    <property type="evidence" value="ECO:0007669"/>
    <property type="project" value="UniProtKB-SubCell"/>
</dbReference>
<organism evidence="8 10">
    <name type="scientific">Trichococcus ilyis</name>
    <dbReference type="NCBI Taxonomy" id="640938"/>
    <lineage>
        <taxon>Bacteria</taxon>
        <taxon>Bacillati</taxon>
        <taxon>Bacillota</taxon>
        <taxon>Bacilli</taxon>
        <taxon>Lactobacillales</taxon>
        <taxon>Carnobacteriaceae</taxon>
        <taxon>Trichococcus</taxon>
    </lineage>
</organism>
<keyword evidence="6 7" id="KW-0472">Membrane</keyword>
<keyword evidence="3" id="KW-1003">Cell membrane</keyword>
<dbReference type="PANTHER" id="PTHR33567:SF3">
    <property type="entry name" value="CHROMATE ION TRANSPORTER (EUROFUNG)"/>
    <property type="match status" value="1"/>
</dbReference>
<evidence type="ECO:0000256" key="3">
    <source>
        <dbReference type="ARBA" id="ARBA00022475"/>
    </source>
</evidence>
<feature type="transmembrane region" description="Helical" evidence="7">
    <location>
        <begin position="245"/>
        <end position="268"/>
    </location>
</feature>